<dbReference type="Pfam" id="PF05127">
    <property type="entry name" value="NAT10_TcmA_helicase"/>
    <property type="match status" value="1"/>
</dbReference>
<dbReference type="CDD" id="cd04301">
    <property type="entry name" value="NAT_SF"/>
    <property type="match status" value="1"/>
</dbReference>
<keyword evidence="3" id="KW-0547">Nucleotide-binding</keyword>
<dbReference type="PROSITE" id="PS51186">
    <property type="entry name" value="GNAT"/>
    <property type="match status" value="1"/>
</dbReference>
<keyword evidence="1" id="KW-0808">Transferase</keyword>
<dbReference type="SUPFAM" id="SSF55729">
    <property type="entry name" value="Acyl-CoA N-acyltransferases (Nat)"/>
    <property type="match status" value="1"/>
</dbReference>
<comment type="caution">
    <text evidence="7">The sequence shown here is derived from an EMBL/GenBank/DDBJ whole genome shotgun (WGS) entry which is preliminary data.</text>
</comment>
<dbReference type="InterPro" id="IPR000182">
    <property type="entry name" value="GNAT_dom"/>
</dbReference>
<evidence type="ECO:0000256" key="3">
    <source>
        <dbReference type="ARBA" id="ARBA00022741"/>
    </source>
</evidence>
<keyword evidence="5" id="KW-0012">Acyltransferase</keyword>
<dbReference type="InterPro" id="IPR027417">
    <property type="entry name" value="P-loop_NTPase"/>
</dbReference>
<proteinExistence type="predicted"/>
<dbReference type="Gene3D" id="3.40.50.11040">
    <property type="match status" value="1"/>
</dbReference>
<name>A0ABP2CNV0_9GAMM</name>
<organism evidence="7 8">
    <name type="scientific">Idiomarina baltica OS145</name>
    <dbReference type="NCBI Taxonomy" id="314276"/>
    <lineage>
        <taxon>Bacteria</taxon>
        <taxon>Pseudomonadati</taxon>
        <taxon>Pseudomonadota</taxon>
        <taxon>Gammaproteobacteria</taxon>
        <taxon>Alteromonadales</taxon>
        <taxon>Idiomarinaceae</taxon>
        <taxon>Idiomarina</taxon>
    </lineage>
</organism>
<dbReference type="Pfam" id="PF13718">
    <property type="entry name" value="GNAT_acetyltr_2"/>
    <property type="match status" value="1"/>
</dbReference>
<keyword evidence="2" id="KW-0819">tRNA processing</keyword>
<dbReference type="Pfam" id="PF08351">
    <property type="entry name" value="TmcA_N"/>
    <property type="match status" value="1"/>
</dbReference>
<evidence type="ECO:0000313" key="7">
    <source>
        <dbReference type="EMBL" id="EAQ31292.1"/>
    </source>
</evidence>
<evidence type="ECO:0000259" key="6">
    <source>
        <dbReference type="PROSITE" id="PS51186"/>
    </source>
</evidence>
<evidence type="ECO:0000256" key="1">
    <source>
        <dbReference type="ARBA" id="ARBA00022679"/>
    </source>
</evidence>
<dbReference type="Gene3D" id="3.40.50.300">
    <property type="entry name" value="P-loop containing nucleotide triphosphate hydrolases"/>
    <property type="match status" value="1"/>
</dbReference>
<dbReference type="InterPro" id="IPR007807">
    <property type="entry name" value="TcmA/NAT10_helicase"/>
</dbReference>
<dbReference type="PANTHER" id="PTHR10925:SF5">
    <property type="entry name" value="RNA CYTIDINE ACETYLTRANSFERASE"/>
    <property type="match status" value="1"/>
</dbReference>
<protein>
    <submittedName>
        <fullName evidence="7">Predicted P-loop ATPase fused to an acetyltransferase</fullName>
    </submittedName>
</protein>
<evidence type="ECO:0000256" key="4">
    <source>
        <dbReference type="ARBA" id="ARBA00022840"/>
    </source>
</evidence>
<dbReference type="Gene3D" id="3.40.630.30">
    <property type="match status" value="1"/>
</dbReference>
<evidence type="ECO:0000313" key="8">
    <source>
        <dbReference type="Proteomes" id="UP000016543"/>
    </source>
</evidence>
<dbReference type="InterPro" id="IPR013562">
    <property type="entry name" value="TmcA/NAT10_N"/>
</dbReference>
<evidence type="ECO:0000256" key="2">
    <source>
        <dbReference type="ARBA" id="ARBA00022694"/>
    </source>
</evidence>
<accession>A0ABP2CNV0</accession>
<keyword evidence="8" id="KW-1185">Reference proteome</keyword>
<dbReference type="EMBL" id="AAMX01000020">
    <property type="protein sequence ID" value="EAQ31292.1"/>
    <property type="molecule type" value="Genomic_DNA"/>
</dbReference>
<dbReference type="Proteomes" id="UP000016543">
    <property type="component" value="Unassembled WGS sequence"/>
</dbReference>
<gene>
    <name evidence="7" type="ORF">OS145_03507</name>
</gene>
<dbReference type="InterPro" id="IPR032672">
    <property type="entry name" value="TmcA/NAT10/Kre33"/>
</dbReference>
<feature type="domain" description="N-acetyltransferase" evidence="6">
    <location>
        <begin position="290"/>
        <end position="470"/>
    </location>
</feature>
<keyword evidence="4" id="KW-0067">ATP-binding</keyword>
<dbReference type="PANTHER" id="PTHR10925">
    <property type="entry name" value="N-ACETYLTRANSFERASE 10"/>
    <property type="match status" value="1"/>
</dbReference>
<evidence type="ECO:0000256" key="5">
    <source>
        <dbReference type="ARBA" id="ARBA00023315"/>
    </source>
</evidence>
<dbReference type="InterPro" id="IPR016181">
    <property type="entry name" value="Acyl_CoA_acyltransferase"/>
</dbReference>
<sequence>MSDGALLSPSFDTPPENLSLYLSDSDTAAHAASNRYRDYLGHEFNQVVIDCRNQLNFDAIASLCGTLVAGGELVLLTPQRPSPALQRLIDCWQMRSPIETTSDAKPPSLPTAAQQDLVQQLQDKESVHIVIASRGRGKSSCLGTALAQADNASQCIVTAPRKANAQVLLKHAPHAHFVAWDTLIDQPGSTERLIIDEAAGIPLWAIQKLVQKYPAWMLATTVDGYEGCGRGFAIHFVEWAERTFAHVKMHTLKDPIRWLTGDPLEHWLQQALLLNAAPRQLTQSIDSGVYHASKLPEDALHQAFELLLEAHYQSSPNDLKLLLDEPQHYLYLHVNNGSVIAVAWLALEGPLADDLALQVQLGKRRPAGNLLPQSLTYFLQSPRLAALRWCRVSRIAVQESHRRQHIASNILNAVQHWAATQNVHALGTSFGYDPGLAQFWRANGYHLIRLSSKQDRVSARYASLWVFPITADAEALCTPLCEWGAAQLRWWFNGQIPSNTLDATTNALLSAFKEAILPLDSVLFACALVSNHDALTFTPSDFAVPQNAMQSLKHTYKADSFKQLSALIRSDIAKIL</sequence>
<reference evidence="7 8" key="1">
    <citation type="submission" date="2006-01" db="EMBL/GenBank/DDBJ databases">
        <authorList>
            <person name="Brettar I."/>
            <person name="Hofle M."/>
            <person name="Ferriera S."/>
            <person name="Johnson J."/>
            <person name="Kravitz S."/>
            <person name="Halpern A."/>
            <person name="Remington K."/>
            <person name="Beeson K."/>
            <person name="Tran B."/>
            <person name="Rogers Y.-H."/>
            <person name="Friedman R."/>
            <person name="Venter J.C."/>
        </authorList>
    </citation>
    <scope>NUCLEOTIDE SEQUENCE [LARGE SCALE GENOMIC DNA]</scope>
    <source>
        <strain evidence="7 8">OS145</strain>
    </source>
</reference>